<reference evidence="1" key="1">
    <citation type="submission" date="2020-12" db="EMBL/GenBank/DDBJ databases">
        <title>Sedimentitalea sp. nov., isolated from sand in Incheon.</title>
        <authorList>
            <person name="Kim W."/>
        </authorList>
    </citation>
    <scope>NUCLEOTIDE SEQUENCE</scope>
    <source>
        <strain evidence="1">CAU 1593</strain>
    </source>
</reference>
<dbReference type="RefSeq" id="WP_199023458.1">
    <property type="nucleotide sequence ID" value="NZ_JAELVR010000002.1"/>
</dbReference>
<accession>A0A8J7JFL8</accession>
<protein>
    <submittedName>
        <fullName evidence="1">Mth938-like domain-containing protein</fullName>
    </submittedName>
</protein>
<comment type="caution">
    <text evidence="1">The sequence shown here is derived from an EMBL/GenBank/DDBJ whole genome shotgun (WGS) entry which is preliminary data.</text>
</comment>
<dbReference type="SUPFAM" id="SSF64076">
    <property type="entry name" value="MTH938-like"/>
    <property type="match status" value="1"/>
</dbReference>
<evidence type="ECO:0000313" key="2">
    <source>
        <dbReference type="Proteomes" id="UP000619079"/>
    </source>
</evidence>
<dbReference type="Proteomes" id="UP000619079">
    <property type="component" value="Unassembled WGS sequence"/>
</dbReference>
<sequence>MRLNEVTYTDANPVEGYGPGFFRIGGTVHEGALITGPNGTGPWDGVTDAAPLMALAGQVDVIFVGTGAEIAHIPSSLRGALENAGVGVEVMNSPSACRTYNVLLSEGRRVALALLPV</sequence>
<dbReference type="Gene3D" id="3.40.1230.10">
    <property type="entry name" value="MTH938-like"/>
    <property type="match status" value="1"/>
</dbReference>
<dbReference type="InterPro" id="IPR036748">
    <property type="entry name" value="MTH938-like_sf"/>
</dbReference>
<dbReference type="AlphaFoldDB" id="A0A8J7JFL8"/>
<dbReference type="EMBL" id="JAELVR010000002">
    <property type="protein sequence ID" value="MBJ6370684.1"/>
    <property type="molecule type" value="Genomic_DNA"/>
</dbReference>
<dbReference type="Pfam" id="PF04430">
    <property type="entry name" value="DUF498"/>
    <property type="match status" value="1"/>
</dbReference>
<dbReference type="PANTHER" id="PTHR21192">
    <property type="entry name" value="NUCLEAR PROTEIN E3-3"/>
    <property type="match status" value="1"/>
</dbReference>
<organism evidence="1 2">
    <name type="scientific">Sedimentitalea arenosa</name>
    <dbReference type="NCBI Taxonomy" id="2798803"/>
    <lineage>
        <taxon>Bacteria</taxon>
        <taxon>Pseudomonadati</taxon>
        <taxon>Pseudomonadota</taxon>
        <taxon>Alphaproteobacteria</taxon>
        <taxon>Rhodobacterales</taxon>
        <taxon>Paracoccaceae</taxon>
        <taxon>Sedimentitalea</taxon>
    </lineage>
</organism>
<dbReference type="CDD" id="cd00248">
    <property type="entry name" value="Mth938-like"/>
    <property type="match status" value="1"/>
</dbReference>
<keyword evidence="2" id="KW-1185">Reference proteome</keyword>
<name>A0A8J7JFL8_9RHOB</name>
<dbReference type="PANTHER" id="PTHR21192:SF2">
    <property type="entry name" value="NADH DEHYDROGENASE [UBIQUINONE] 1 ALPHA SUBCOMPLEX ASSEMBLY FACTOR 3"/>
    <property type="match status" value="1"/>
</dbReference>
<gene>
    <name evidence="1" type="ORF">JF290_04020</name>
</gene>
<evidence type="ECO:0000313" key="1">
    <source>
        <dbReference type="EMBL" id="MBJ6370684.1"/>
    </source>
</evidence>
<proteinExistence type="predicted"/>
<dbReference type="InterPro" id="IPR007523">
    <property type="entry name" value="NDUFAF3/AAMDC"/>
</dbReference>